<name>A0A1B6QHJ3_SORBI</name>
<protein>
    <recommendedName>
        <fullName evidence="2">Metaxin glutathione S-transferase domain-containing protein</fullName>
    </recommendedName>
</protein>
<dbReference type="eggNOG" id="ENOG502R6ZC">
    <property type="taxonomic scope" value="Eukaryota"/>
</dbReference>
<reference evidence="3" key="2">
    <citation type="submission" date="2017-02" db="EMBL/GenBank/DDBJ databases">
        <title>WGS assembly of Sorghum bicolor.</title>
        <authorList>
            <person name="Paterson A."/>
            <person name="Mullet J."/>
            <person name="Bowers J."/>
            <person name="Bruggmann R."/>
            <person name="Dubchak I."/>
            <person name="Grimwood J."/>
            <person name="Gundlach H."/>
            <person name="Haberer G."/>
            <person name="Hellsten U."/>
            <person name="Mitros T."/>
            <person name="Poliakov A."/>
            <person name="Schmutz J."/>
            <person name="Spannagl M."/>
            <person name="Tang H."/>
            <person name="Wang X."/>
            <person name="Wicker T."/>
            <person name="Bharti A."/>
            <person name="Chapman J."/>
            <person name="Feltus F."/>
            <person name="Gowik U."/>
            <person name="Grigoriev I."/>
            <person name="Lyons E."/>
            <person name="Maher C."/>
            <person name="Martis M."/>
            <person name="Narechania A."/>
            <person name="Otillar R."/>
            <person name="Penning B."/>
            <person name="Salamov A."/>
            <person name="Wang Y."/>
            <person name="Zhang L."/>
            <person name="Carpita N."/>
            <person name="Freeling M."/>
            <person name="Gingle A."/>
            <person name="Hash C."/>
            <person name="Keller B."/>
            <person name="Klein P."/>
            <person name="Kresovich S."/>
            <person name="Mccann M."/>
            <person name="Ming R."/>
            <person name="Peterson D."/>
            <person name="Rahman M."/>
            <person name="Ware D."/>
            <person name="Westhoff P."/>
            <person name="Mayer K."/>
            <person name="Messing J."/>
            <person name="Sims D."/>
            <person name="Jenkins J."/>
            <person name="Shu S."/>
            <person name="Rokhsar D."/>
        </authorList>
    </citation>
    <scope>NUCLEOTIDE SEQUENCE</scope>
</reference>
<accession>A0A1B6QHJ3</accession>
<proteinExistence type="predicted"/>
<dbReference type="PANTHER" id="PTHR35161:SF18">
    <property type="entry name" value="METAXIN GLUTATHIONE S-TRANSFERASE DOMAIN-CONTAINING PROTEIN"/>
    <property type="match status" value="1"/>
</dbReference>
<dbReference type="Proteomes" id="UP000000768">
    <property type="component" value="Chromosome 1"/>
</dbReference>
<dbReference type="EMBL" id="CM000760">
    <property type="protein sequence ID" value="KXG37400.1"/>
    <property type="molecule type" value="Genomic_DNA"/>
</dbReference>
<dbReference type="Gramene" id="OQU90866">
    <property type="protein sequence ID" value="OQU90866"/>
    <property type="gene ID" value="SORBI_3001G064200"/>
</dbReference>
<dbReference type="EMBL" id="CM000760">
    <property type="protein sequence ID" value="OQU90866.1"/>
    <property type="molecule type" value="Genomic_DNA"/>
</dbReference>
<dbReference type="Gramene" id="KXG37400">
    <property type="protein sequence ID" value="KXG37400"/>
    <property type="gene ID" value="SORBI_3001G064200"/>
</dbReference>
<feature type="region of interest" description="Disordered" evidence="1">
    <location>
        <begin position="451"/>
        <end position="470"/>
    </location>
</feature>
<dbReference type="EMBL" id="CM000760">
    <property type="protein sequence ID" value="KXG37398.1"/>
    <property type="molecule type" value="Genomic_DNA"/>
</dbReference>
<dbReference type="InParanoid" id="A0A1B6QHJ3"/>
<keyword evidence="4" id="KW-1185">Reference proteome</keyword>
<dbReference type="AlphaFoldDB" id="A0A1B6QHJ3"/>
<gene>
    <name evidence="3" type="ORF">SORBI_3001G064200</name>
</gene>
<sequence length="510" mass="59354">MVSTWLADALQYELWVVSDGSIANDIYFSDIAWPIRKILHWKGLRDEKRDLCSRLNRSTADLGQEIYWRAEAVYDMLSETLTKDEVYLFGNSPKDVDALVLGHALFVLNVLPETSVLRATLQKHARLVKYAEHHLFVLLGVPSGSFSRTLPYVAYDLCVMSGQVHCEHYIDLKVYKLKYHMLVPKVVLVGLDEDGCNPLPGETEDPKSFTIASERCKKCIRTMLKGLVINEALQICFEDFTEDNIVLTETGKVKFKNVTIISCLRRGPEFKRRLHRNFKCAANIIRDLFKLITPTGIQYNIPEDILHLLNVIEREFESRSMFPVHASLVPLTQCSFFFQKMYETIRSVLSFEEFRAILDKLPYVDGWKKKVMNNALLSYPINRRPESYEVPQNKPDQRNLNKYQKGCLNDLGINPPRNQSVLSNEQEEMIKQLRLIDYWRNRTVHRMEPYRSYTKESTEEGEDAPRNAPYKAEGSELVNYVRFPMAPTYLQWELIKRREADGHVVWESFF</sequence>
<feature type="domain" description="Metaxin glutathione S-transferase" evidence="2">
    <location>
        <begin position="70"/>
        <end position="133"/>
    </location>
</feature>
<evidence type="ECO:0000313" key="3">
    <source>
        <dbReference type="EMBL" id="KXG37398.1"/>
    </source>
</evidence>
<dbReference type="Gramene" id="KXG37398">
    <property type="protein sequence ID" value="KXG37398"/>
    <property type="gene ID" value="SORBI_3001G064200"/>
</dbReference>
<evidence type="ECO:0000259" key="2">
    <source>
        <dbReference type="Pfam" id="PF17171"/>
    </source>
</evidence>
<reference evidence="4" key="3">
    <citation type="journal article" date="2018" name="Plant J.">
        <title>The Sorghum bicolor reference genome: improved assembly, gene annotations, a transcriptome atlas, and signatures of genome organization.</title>
        <authorList>
            <person name="McCormick R.F."/>
            <person name="Truong S.K."/>
            <person name="Sreedasyam A."/>
            <person name="Jenkins J."/>
            <person name="Shu S."/>
            <person name="Sims D."/>
            <person name="Kennedy M."/>
            <person name="Amirebrahimi M."/>
            <person name="Weers B.D."/>
            <person name="McKinley B."/>
            <person name="Mattison A."/>
            <person name="Morishige D.T."/>
            <person name="Grimwood J."/>
            <person name="Schmutz J."/>
            <person name="Mullet J.E."/>
        </authorList>
    </citation>
    <scope>NUCLEOTIDE SEQUENCE [LARGE SCALE GENOMIC DNA]</scope>
    <source>
        <strain evidence="4">cv. BTx623</strain>
    </source>
</reference>
<organism evidence="3 4">
    <name type="scientific">Sorghum bicolor</name>
    <name type="common">Sorghum</name>
    <name type="synonym">Sorghum vulgare</name>
    <dbReference type="NCBI Taxonomy" id="4558"/>
    <lineage>
        <taxon>Eukaryota</taxon>
        <taxon>Viridiplantae</taxon>
        <taxon>Streptophyta</taxon>
        <taxon>Embryophyta</taxon>
        <taxon>Tracheophyta</taxon>
        <taxon>Spermatophyta</taxon>
        <taxon>Magnoliopsida</taxon>
        <taxon>Liliopsida</taxon>
        <taxon>Poales</taxon>
        <taxon>Poaceae</taxon>
        <taxon>PACMAD clade</taxon>
        <taxon>Panicoideae</taxon>
        <taxon>Andropogonodae</taxon>
        <taxon>Andropogoneae</taxon>
        <taxon>Sorghinae</taxon>
        <taxon>Sorghum</taxon>
    </lineage>
</organism>
<dbReference type="ExpressionAtlas" id="A0A1B6QHJ3">
    <property type="expression patterns" value="baseline and differential"/>
</dbReference>
<dbReference type="STRING" id="4558.A0A1B6QHJ3"/>
<evidence type="ECO:0000256" key="1">
    <source>
        <dbReference type="SAM" id="MobiDB-lite"/>
    </source>
</evidence>
<dbReference type="InterPro" id="IPR033468">
    <property type="entry name" value="Metaxin_GST"/>
</dbReference>
<evidence type="ECO:0000313" key="4">
    <source>
        <dbReference type="Proteomes" id="UP000000768"/>
    </source>
</evidence>
<dbReference type="PANTHER" id="PTHR35161">
    <property type="entry name" value="OS02G0303100 PROTEIN"/>
    <property type="match status" value="1"/>
</dbReference>
<dbReference type="Pfam" id="PF17171">
    <property type="entry name" value="GST_C_6"/>
    <property type="match status" value="1"/>
</dbReference>
<reference evidence="3 4" key="1">
    <citation type="journal article" date="2009" name="Nature">
        <title>The Sorghum bicolor genome and the diversification of grasses.</title>
        <authorList>
            <person name="Paterson A.H."/>
            <person name="Bowers J.E."/>
            <person name="Bruggmann R."/>
            <person name="Dubchak I."/>
            <person name="Grimwood J."/>
            <person name="Gundlach H."/>
            <person name="Haberer G."/>
            <person name="Hellsten U."/>
            <person name="Mitros T."/>
            <person name="Poliakov A."/>
            <person name="Schmutz J."/>
            <person name="Spannagl M."/>
            <person name="Tang H."/>
            <person name="Wang X."/>
            <person name="Wicker T."/>
            <person name="Bharti A.K."/>
            <person name="Chapman J."/>
            <person name="Feltus F.A."/>
            <person name="Gowik U."/>
            <person name="Grigoriev I.V."/>
            <person name="Lyons E."/>
            <person name="Maher C.A."/>
            <person name="Martis M."/>
            <person name="Narechania A."/>
            <person name="Otillar R.P."/>
            <person name="Penning B.W."/>
            <person name="Salamov A.A."/>
            <person name="Wang Y."/>
            <person name="Zhang L."/>
            <person name="Carpita N.C."/>
            <person name="Freeling M."/>
            <person name="Gingle A.R."/>
            <person name="Hash C.T."/>
            <person name="Keller B."/>
            <person name="Klein P."/>
            <person name="Kresovich S."/>
            <person name="McCann M.C."/>
            <person name="Ming R."/>
            <person name="Peterson D.G."/>
            <person name="Mehboob-ur-Rahman"/>
            <person name="Ware D."/>
            <person name="Westhoff P."/>
            <person name="Mayer K.F."/>
            <person name="Messing J."/>
            <person name="Rokhsar D.S."/>
        </authorList>
    </citation>
    <scope>NUCLEOTIDE SEQUENCE [LARGE SCALE GENOMIC DNA]</scope>
    <source>
        <strain evidence="4">cv. BTx623</strain>
    </source>
</reference>